<organism evidence="3 4">
    <name type="scientific">Apatococcus fuscideae</name>
    <dbReference type="NCBI Taxonomy" id="2026836"/>
    <lineage>
        <taxon>Eukaryota</taxon>
        <taxon>Viridiplantae</taxon>
        <taxon>Chlorophyta</taxon>
        <taxon>core chlorophytes</taxon>
        <taxon>Trebouxiophyceae</taxon>
        <taxon>Chlorellales</taxon>
        <taxon>Chlorellaceae</taxon>
        <taxon>Apatococcus</taxon>
    </lineage>
</organism>
<protein>
    <recommendedName>
        <fullName evidence="2">SMCHD1 ribosomal S5 domain-containing protein</fullName>
    </recommendedName>
</protein>
<dbReference type="InterPro" id="IPR038892">
    <property type="entry name" value="SMCHD1"/>
</dbReference>
<evidence type="ECO:0000313" key="4">
    <source>
        <dbReference type="Proteomes" id="UP001485043"/>
    </source>
</evidence>
<dbReference type="InterPro" id="IPR036890">
    <property type="entry name" value="HATPase_C_sf"/>
</dbReference>
<dbReference type="SUPFAM" id="SSF55874">
    <property type="entry name" value="ATPase domain of HSP90 chaperone/DNA topoisomerase II/histidine kinase"/>
    <property type="match status" value="1"/>
</dbReference>
<accession>A0AAW1ST31</accession>
<dbReference type="Gene3D" id="3.30.565.10">
    <property type="entry name" value="Histidine kinase-like ATPase, C-terminal domain"/>
    <property type="match status" value="1"/>
</dbReference>
<dbReference type="InterPro" id="IPR055109">
    <property type="entry name" value="SMCHD1_S5"/>
</dbReference>
<keyword evidence="4" id="KW-1185">Reference proteome</keyword>
<dbReference type="Proteomes" id="UP001485043">
    <property type="component" value="Unassembled WGS sequence"/>
</dbReference>
<comment type="caution">
    <text evidence="3">The sequence shown here is derived from an EMBL/GenBank/DDBJ whole genome shotgun (WGS) entry which is preliminary data.</text>
</comment>
<name>A0AAW1ST31_9CHLO</name>
<dbReference type="Pfam" id="PF22899">
    <property type="entry name" value="SMCHD1_S5"/>
    <property type="match status" value="1"/>
</dbReference>
<feature type="domain" description="SMCHD1 ribosomal S5" evidence="2">
    <location>
        <begin position="422"/>
        <end position="507"/>
    </location>
</feature>
<feature type="region of interest" description="Disordered" evidence="1">
    <location>
        <begin position="700"/>
        <end position="741"/>
    </location>
</feature>
<reference evidence="3 4" key="1">
    <citation type="journal article" date="2024" name="Nat. Commun.">
        <title>Phylogenomics reveals the evolutionary origins of lichenization in chlorophyte algae.</title>
        <authorList>
            <person name="Puginier C."/>
            <person name="Libourel C."/>
            <person name="Otte J."/>
            <person name="Skaloud P."/>
            <person name="Haon M."/>
            <person name="Grisel S."/>
            <person name="Petersen M."/>
            <person name="Berrin J.G."/>
            <person name="Delaux P.M."/>
            <person name="Dal Grande F."/>
            <person name="Keller J."/>
        </authorList>
    </citation>
    <scope>NUCLEOTIDE SEQUENCE [LARGE SCALE GENOMIC DNA]</scope>
    <source>
        <strain evidence="3 4">SAG 2523</strain>
    </source>
</reference>
<dbReference type="PANTHER" id="PTHR22640">
    <property type="entry name" value="STRUCTURAL MAINTENANCE OF CHROMOSOMES FLEXIBLE HINGE DOMAIN-CONTAINING PROTEIN 1"/>
    <property type="match status" value="1"/>
</dbReference>
<evidence type="ECO:0000256" key="1">
    <source>
        <dbReference type="SAM" id="MobiDB-lite"/>
    </source>
</evidence>
<evidence type="ECO:0000259" key="2">
    <source>
        <dbReference type="Pfam" id="PF22899"/>
    </source>
</evidence>
<feature type="compositionally biased region" description="Basic residues" evidence="1">
    <location>
        <begin position="705"/>
        <end position="719"/>
    </location>
</feature>
<dbReference type="Pfam" id="PF13589">
    <property type="entry name" value="HATPase_c_3"/>
    <property type="match status" value="1"/>
</dbReference>
<evidence type="ECO:0000313" key="3">
    <source>
        <dbReference type="EMBL" id="KAK9855801.1"/>
    </source>
</evidence>
<gene>
    <name evidence="3" type="ORF">WJX84_001017</name>
</gene>
<dbReference type="GO" id="GO:0006302">
    <property type="term" value="P:double-strand break repair"/>
    <property type="evidence" value="ECO:0007669"/>
    <property type="project" value="InterPro"/>
</dbReference>
<dbReference type="PANTHER" id="PTHR22640:SF2">
    <property type="entry name" value="STRUCTURAL MAINTENANCE OF CHROMOSOMES FLEXIBLE HINGE DOMAIN-CONTAINING PROTEIN 1"/>
    <property type="match status" value="1"/>
</dbReference>
<dbReference type="EMBL" id="JALJOV010001037">
    <property type="protein sequence ID" value="KAK9855801.1"/>
    <property type="molecule type" value="Genomic_DNA"/>
</dbReference>
<proteinExistence type="predicted"/>
<sequence length="2018" mass="214570">MPRQIKLQFGVGQDQQECSLTLETDSLQELQQAARSAAPDAFTEGAVFTNFSQNFVTDQDVSGIKQGDTLQLVLHANGGKQLPGKERISFSPHPKTLTRAGDYEYFAAQGHHPFAYALGELIDNALRATNANGSRGRRITISMMAEAGNGLICVRDNGCGMTKRQLNDWAIMNLSLEDRGITVEEKDPAGRGAQATRTDRFLTGDLSYFGVGSKNAAFYMGRSIKVATKSAESQYVHELGIAAERLEQRYKGVQAVYEEDLVHRQPGDPSTLSSMEQAFAPAANWVAEEVAHNTDSGMIPEGPGDSFTRVMIGELKPSSLAVVLQEGKSQDLCRELSHVYHYYIHGEQGNRMLESSPNGNAAGNANPEIVIEHIRDGNLAWSRSLADIEDDMQTRYLRAQRSELPFTLQVPDRGTVAGVMWLIPGAQIESLPFIEAVRSKRGAAGRDVLPDEAFMRLRGSLFFGPAFLVTRNKLTFRDNLRDLLGAAGPGERNLEKKFKDWLAKCHATLDKSISFADIGPAAMQAGARSLLGNSTTAFTKIVDGSVTVKQGELVSLAVKPAIIGRIVVLEDGTYPGGRLTVQPLPAQVYGEGNLRTLSLRRVEAIVSEADAQDHIDQELLKIPASLALEPAGLATDKTLDMAAGAVIPETSIIVLNGAGHCLVKAVLAGEKHALSVTQCLWKLSADADVEMLAAVQPPAAAASKGGKKGGKKGKGRKGKAAVQAPTAGNNDEGSEPAQAAASAVTAELLDVPGELLFKAENKAPVHDSFRFEYIADKLQAAAEYLLQYTLHPCSPAAPVIMAGSRLRVNPGQPTKFALEGEGRLAAATKQLMLGETLPPLLLVLTDAHGNRIEQLSEALGIIEEEEEGCARIVNLQVLGDSDVQSGLQLFAPSQPMSGASPQMQQPAQEGEMPAAEVTIGFCVEGMAPEVLSIQLRPGAPHSLELGPDAPFTIQMSENAAEMMTQVPPESDGPTASVVSRGDLPAFTVQAKDRWGNRTGMTDTLVGSVLVECEALDLPQSRYALGTDGIANIQGLKAVMPLEAMAGPAKLTMSLICEATTEGCKAAIAAAGDVLPLVCGVNVEPSQAPVTLVILLGDDELQARMEGDSMLTCLEGIPAGSVIDELGFYCQDEAGRPVGGALKGRLTFSWGRSTKKVTLQDETIVQLPPLQAPQQVGEECAHFLRFAAEGGIQVEMQLAVFVVPGPPADWSLTFPDKPGRPAGAVICGQPFSLEVEALDMYRNRCIGGKAGILPMPILEPTSGQPLEFDRNAWEQQWATQEGEEVNAAQMSIVGRPGPLTIAVRDTSGEDGASALKPDSLDLRLLPGPPAALIFSNPPQGSVPTRGVLPALTIQAMDAHGNHAADCTIFELASSNTVTSVTLMPEVPAAGQAVRAGSSASFRVGVVTENGEALAEQVAMNGLYLQLCPPGGGRADSIAVPCLGTMAAEGSGFSFSSPDLDLAGRYTAAAVFEETRPELVRAIGKRDLILRSAALELHVQPDEPAALLMLGQDMGTMRLAAGNGTDAEAGISLAAHLAWPARSSQRRTQAALLGAQLPVLQNSSAQDSSVQAETNSSGQACFTDLSIAQGSGCSGTAEAPGEAACRALECELVFEARVSANAMAEDDTELPSWRCSVLFSDDSSRFAALQALNSQHRQATASRDTLLQQLHDQEQRVRLAEGAEQQAASAVQQCHRDFDGPAPATLQAAQAELQRVQDARQERSRSEPVEAQYGARDRCTPNQAAMTAALDDCLDSEEQGLVGVLAQLGTVDDHRLARILAAHYRSLLAVLIVADDRCRQALTQRLQAANRPLPDMLCLTHSQPFRGPSGEAPGMENCQGLARSLLEAASHGSDPPLNLPLPHTRVMLNTKKDWSTVPIGPSDWPQGCLGYACNLVRPVVSGHRAAVLSPMLGGTLVFDTLQHAAEYREITTQILRTATGDIVTLDLRKITSKGITVGSSFQVTELAHAPCRFGSTTADAHVTQVTMAQQQVMNFLQLQLLWVQPSLAPVCSTAGPVMIV</sequence>